<feature type="compositionally biased region" description="Low complexity" evidence="4">
    <location>
        <begin position="110"/>
        <end position="125"/>
    </location>
</feature>
<dbReference type="NCBIfam" id="TIGR01733">
    <property type="entry name" value="AA-adenyl-dom"/>
    <property type="match status" value="1"/>
</dbReference>
<dbReference type="Gene3D" id="3.30.559.30">
    <property type="entry name" value="Nonribosomal peptide synthetase, condensation domain"/>
    <property type="match status" value="2"/>
</dbReference>
<dbReference type="Proteomes" id="UP000237881">
    <property type="component" value="Unassembled WGS sequence"/>
</dbReference>
<dbReference type="EMBL" id="PSUL01000009">
    <property type="protein sequence ID" value="PPF14738.1"/>
    <property type="molecule type" value="Genomic_DNA"/>
</dbReference>
<dbReference type="SUPFAM" id="SSF47336">
    <property type="entry name" value="ACP-like"/>
    <property type="match status" value="1"/>
</dbReference>
<dbReference type="SMART" id="SM00823">
    <property type="entry name" value="PKS_PP"/>
    <property type="match status" value="1"/>
</dbReference>
<feature type="compositionally biased region" description="Low complexity" evidence="4">
    <location>
        <begin position="61"/>
        <end position="93"/>
    </location>
</feature>
<dbReference type="InterPro" id="IPR029058">
    <property type="entry name" value="AB_hydrolase_fold"/>
</dbReference>
<evidence type="ECO:0000313" key="6">
    <source>
        <dbReference type="EMBL" id="PPF14738.1"/>
    </source>
</evidence>
<name>A0ABD6W9I9_RATRA</name>
<evidence type="ECO:0000313" key="7">
    <source>
        <dbReference type="Proteomes" id="UP000237881"/>
    </source>
</evidence>
<dbReference type="InterPro" id="IPR010071">
    <property type="entry name" value="AA_adenyl_dom"/>
</dbReference>
<dbReference type="Gene3D" id="3.40.50.980">
    <property type="match status" value="2"/>
</dbReference>
<dbReference type="Pfam" id="PF00501">
    <property type="entry name" value="AMP-binding"/>
    <property type="match status" value="1"/>
</dbReference>
<dbReference type="Pfam" id="PF00668">
    <property type="entry name" value="Condensation"/>
    <property type="match status" value="2"/>
</dbReference>
<dbReference type="SUPFAM" id="SSF56801">
    <property type="entry name" value="Acetyl-CoA synthetase-like"/>
    <property type="match status" value="1"/>
</dbReference>
<dbReference type="InterPro" id="IPR006162">
    <property type="entry name" value="Ppantetheine_attach_site"/>
</dbReference>
<reference evidence="6 7" key="1">
    <citation type="submission" date="2018-02" db="EMBL/GenBank/DDBJ databases">
        <title>Bacteriophage NCPPB3778 and a type I-E CRISPR drive the evolution of the US Biological Select Agent, Rathayibacter toxicus.</title>
        <authorList>
            <person name="Davis E.W.II."/>
            <person name="Tabima J.F."/>
            <person name="Weisberg A.J."/>
            <person name="Lopes L.D."/>
            <person name="Wiseman M.S."/>
            <person name="Wiseman M.S."/>
            <person name="Pupko T."/>
            <person name="Belcher M.S."/>
            <person name="Sechler A.J."/>
            <person name="Tancos M.A."/>
            <person name="Schroeder B.K."/>
            <person name="Murray T.D."/>
            <person name="Luster D.G."/>
            <person name="Schneider W.L."/>
            <person name="Rogers E."/>
            <person name="Andreote F.D."/>
            <person name="Grunwald N.J."/>
            <person name="Putnam M.L."/>
            <person name="Chang J.H."/>
        </authorList>
    </citation>
    <scope>NUCLEOTIDE SEQUENCE [LARGE SCALE GENOMIC DNA]</scope>
    <source>
        <strain evidence="6 7">AY1I9</strain>
    </source>
</reference>
<dbReference type="SUPFAM" id="SSF53474">
    <property type="entry name" value="alpha/beta-Hydrolases"/>
    <property type="match status" value="1"/>
</dbReference>
<proteinExistence type="predicted"/>
<dbReference type="InterPro" id="IPR001242">
    <property type="entry name" value="Condensation_dom"/>
</dbReference>
<dbReference type="InterPro" id="IPR045851">
    <property type="entry name" value="AMP-bd_C_sf"/>
</dbReference>
<organism evidence="6 7">
    <name type="scientific">Rathayibacter rathayi</name>
    <name type="common">Corynebacterium rathayi</name>
    <dbReference type="NCBI Taxonomy" id="33887"/>
    <lineage>
        <taxon>Bacteria</taxon>
        <taxon>Bacillati</taxon>
        <taxon>Actinomycetota</taxon>
        <taxon>Actinomycetes</taxon>
        <taxon>Micrococcales</taxon>
        <taxon>Microbacteriaceae</taxon>
        <taxon>Rathayibacter</taxon>
    </lineage>
</organism>
<comment type="cofactor">
    <cofactor evidence="1">
        <name>pantetheine 4'-phosphate</name>
        <dbReference type="ChEBI" id="CHEBI:47942"/>
    </cofactor>
</comment>
<dbReference type="Gene3D" id="3.40.50.1820">
    <property type="entry name" value="alpha/beta hydrolase"/>
    <property type="match status" value="1"/>
</dbReference>
<dbReference type="Gene3D" id="3.30.559.10">
    <property type="entry name" value="Chloramphenicol acetyltransferase-like domain"/>
    <property type="match status" value="2"/>
</dbReference>
<dbReference type="InterPro" id="IPR020806">
    <property type="entry name" value="PKS_PP-bd"/>
</dbReference>
<dbReference type="InterPro" id="IPR000873">
    <property type="entry name" value="AMP-dep_synth/lig_dom"/>
</dbReference>
<dbReference type="CDD" id="cd05930">
    <property type="entry name" value="A_NRPS"/>
    <property type="match status" value="1"/>
</dbReference>
<comment type="caution">
    <text evidence="6">The sequence shown here is derived from an EMBL/GenBank/DDBJ whole genome shotgun (WGS) entry which is preliminary data.</text>
</comment>
<dbReference type="PANTHER" id="PTHR45527">
    <property type="entry name" value="NONRIBOSOMAL PEPTIDE SYNTHETASE"/>
    <property type="match status" value="1"/>
</dbReference>
<dbReference type="InterPro" id="IPR023213">
    <property type="entry name" value="CAT-like_dom_sf"/>
</dbReference>
<dbReference type="GO" id="GO:0008610">
    <property type="term" value="P:lipid biosynthetic process"/>
    <property type="evidence" value="ECO:0007669"/>
    <property type="project" value="UniProtKB-ARBA"/>
</dbReference>
<gene>
    <name evidence="6" type="ORF">C5C04_05980</name>
</gene>
<keyword evidence="3" id="KW-0597">Phosphoprotein</keyword>
<dbReference type="PROSITE" id="PS00012">
    <property type="entry name" value="PHOSPHOPANTETHEINE"/>
    <property type="match status" value="1"/>
</dbReference>
<sequence length="2188" mass="233113">MLPRGGDSGEPAACSPAPRVARRGAGRRRRHRRDDRLGPAGDRGRRGRPPRARRGRRGAHRAAGASGQEPRPAVAGVPGGPRPSRGRSQCGRGTARRRRDRGRRDAAHCASNGAARRRGAGAASPGRRDRRRDTRRRGNAMTENATETRRVQGARERMLFLADIEDSPGAYAMPLVLLITGGRIDVEVFAAAFRDVVARHASLRTAFDRTGDGWVENVRDAAEAPVHDRSTQAWDGRLPLAPDPRREVPAAAVVFTEHVVIVVHHVAADGESMSAILDDLERAYAHRLAGRATLWPGSPAPEAEPLRASAKGLAPLFAGMSTAIPLPLDAPRSPAPSSAAVRQEHLLPAWLAQALTETSGRLGVSRLMLLHAAVALALRSRGAGDRIPLGMVADLREGSNAGVGLFLNTIVGLTDLAGATTVGEVIGRVRDCALDAWERRAVPFDELVAEVAPARAAGLHPLFQVMIAEVDRRTRTVALGEVAAEVRHDAEPTAKFDLTVAIGEGDDGLVVDVLSRADIITRETTCALLESVVLALIALTGDTTAPVDRLALIRTTNRRSALRPPSTAITQRRIALPRQHAAAALVGLYAASDSVGSRRDGDEYVPLTLDELLDAAEVTPQPRRPDTAVGRSIAASALPEGVLLTAASEVIDEESWPALLGALSSGLALGLHDAAEYVEVLVRRADALEIIDAAEAWLDVIESTPSSTADPAWAALDAGASAHAELPVPPASVIAWRAAVLSGLADLRYGPAVAMVSEPDRDDPARASAIGVRRRIFPAFLRGDGTIVQPSADAARHYTLAGEVSRHTPGVFDDLVHADVHIDIHISDLPVSPAEGRVAVTASIADGHWRVSVSGHRDAAALATAITRHVPLDDSPSALTAIVRPAEIRVLDTVGIGDAAIRGLERTAGPLLAVYPATALQEGLLFHRDLTGDSQVYLSQTITELTGTLDLAALRAAAARTIKQHPQVAGHFRRIGGRTVLIVPRSPHLEWDVRTGEDREQFLSEQREQGFDGEGALLRFGLLTSPDGQQHTWVLTVEHAILDGWSIWRFLRGILDEYTRRGSAVDRPGPPYAAYISWLAARDRQAARSSWGDVLAGVEGPTLIAASGSAGGRTDDARSVERTLTLDPALTARLRRTGAAARAPLSAVYELAWALALRRETGRGDIVFGTVTSGRPPEIPGIDDLLGLLFNTVPVRVRIRPGGDVQSHLDDLTRFRRVLLAHPDTPLSEILAGSGHRELFDTLFVFQNIPVTPPSERLGPDEGLRQRSQTVRDATHYPLSIVVNPGDECSGARLRILSRPGTWPSDAAAQRAVDRIVEAFVRALDGISEHPGPLAALDLRDPSATGSDSLVGATTGAADAEVLAATVWQLLVQRARVDPDGLAVVAGPVRWSFADLVHRATLLATALQERGVGPESRVALLLPRDARMIVALFAVFAAHAAYVPIDPALPQGRVADILREAAPALVVSDDALAAAVPADVPVLSCDAVGDGSLVEPDRALDALAYVIFTSGSTGAPKGVAVPYRGLTNMVVNHRAAIFSAVVNAAGGRRLAIAHTTSFAFDASWEQLLWLLDGHSVHIIDDDMRRDPRALLSYFDDNRIDGVDLTPSYAALLVEEGLLARERCADPTIDGPGVVFLSLGGEAVPDDLWMAVRDAPGVRAYNLYGPTEYTINALGADLEERTTSTIGRPITGTVALVLDDALRPVRPGVAGELYLSGVGLARGYLGRSDLTAERFVADPFGLPGRRMYRTGDLVAIDDDGLISYLGRSDDQVKIRGHRVEPAEVSSALVTLDGIRRAAVVPLRGTRGTELAAYVVPDVADDPPRAVTIRGALRSRLPDYLVPATVTVVDELPLTVNGKLDVRALPEPAREPVERRHPVGDVEYLIAEAIAEALGIEEVGRDDDFFLLGGHSLLAVRVVSRLRSSSGLDLGVRDLYAAPTVAGLARAAAGDRNETTFAPVLRLRDTDGPAVFCLQPAGGLGWAYAGLCRHLDPAYAVYALQDPALSGGPALTSLEAIVDDQIARIRAVRPRGPYHLLGWSFGGQLAHAIAARLDEVASVVLLDAYADGGREEVDVPVATQVAGFTRSIADDPVLADLDPDARERLVATFERHLRLSIPALTGSVRADTLLVAATRGVTADTATRRDAGWRSRITGRLRIEPVDLDHGGLGRAAGWEVFGRLVARWIEGDR</sequence>
<evidence type="ECO:0000256" key="3">
    <source>
        <dbReference type="ARBA" id="ARBA00022553"/>
    </source>
</evidence>
<dbReference type="Gene3D" id="2.30.38.10">
    <property type="entry name" value="Luciferase, Domain 3"/>
    <property type="match status" value="1"/>
</dbReference>
<accession>A0ABD6W9I9</accession>
<feature type="compositionally biased region" description="Basic residues" evidence="4">
    <location>
        <begin position="45"/>
        <end position="60"/>
    </location>
</feature>
<dbReference type="GO" id="GO:0044550">
    <property type="term" value="P:secondary metabolite biosynthetic process"/>
    <property type="evidence" value="ECO:0007669"/>
    <property type="project" value="UniProtKB-ARBA"/>
</dbReference>
<dbReference type="FunFam" id="1.10.1200.10:FF:000005">
    <property type="entry name" value="Nonribosomal peptide synthetase 1"/>
    <property type="match status" value="1"/>
</dbReference>
<dbReference type="PROSITE" id="PS50075">
    <property type="entry name" value="CARRIER"/>
    <property type="match status" value="1"/>
</dbReference>
<keyword evidence="2" id="KW-0596">Phosphopantetheine</keyword>
<protein>
    <recommendedName>
        <fullName evidence="5">Carrier domain-containing protein</fullName>
    </recommendedName>
</protein>
<dbReference type="Pfam" id="PF00975">
    <property type="entry name" value="Thioesterase"/>
    <property type="match status" value="1"/>
</dbReference>
<dbReference type="InterPro" id="IPR020845">
    <property type="entry name" value="AMP-binding_CS"/>
</dbReference>
<dbReference type="InterPro" id="IPR009081">
    <property type="entry name" value="PP-bd_ACP"/>
</dbReference>
<evidence type="ECO:0000259" key="5">
    <source>
        <dbReference type="PROSITE" id="PS50075"/>
    </source>
</evidence>
<dbReference type="PANTHER" id="PTHR45527:SF1">
    <property type="entry name" value="FATTY ACID SYNTHASE"/>
    <property type="match status" value="1"/>
</dbReference>
<dbReference type="InterPro" id="IPR025110">
    <property type="entry name" value="AMP-bd_C"/>
</dbReference>
<feature type="domain" description="Carrier" evidence="5">
    <location>
        <begin position="1875"/>
        <end position="1950"/>
    </location>
</feature>
<dbReference type="InterPro" id="IPR020802">
    <property type="entry name" value="TesA-like"/>
</dbReference>
<dbReference type="InterPro" id="IPR036736">
    <property type="entry name" value="ACP-like_sf"/>
</dbReference>
<feature type="region of interest" description="Disordered" evidence="4">
    <location>
        <begin position="1"/>
        <end position="150"/>
    </location>
</feature>
<dbReference type="Gene3D" id="3.30.300.30">
    <property type="match status" value="1"/>
</dbReference>
<evidence type="ECO:0000256" key="1">
    <source>
        <dbReference type="ARBA" id="ARBA00001957"/>
    </source>
</evidence>
<feature type="compositionally biased region" description="Basic residues" evidence="4">
    <location>
        <begin position="20"/>
        <end position="33"/>
    </location>
</feature>
<dbReference type="PROSITE" id="PS00455">
    <property type="entry name" value="AMP_BINDING"/>
    <property type="match status" value="1"/>
</dbReference>
<dbReference type="SMART" id="SM00824">
    <property type="entry name" value="PKS_TE"/>
    <property type="match status" value="1"/>
</dbReference>
<dbReference type="InterPro" id="IPR001031">
    <property type="entry name" value="Thioesterase"/>
</dbReference>
<dbReference type="SUPFAM" id="SSF52777">
    <property type="entry name" value="CoA-dependent acyltransferases"/>
    <property type="match status" value="4"/>
</dbReference>
<dbReference type="Pfam" id="PF00550">
    <property type="entry name" value="PP-binding"/>
    <property type="match status" value="1"/>
</dbReference>
<feature type="compositionally biased region" description="Basic residues" evidence="4">
    <location>
        <begin position="128"/>
        <end position="138"/>
    </location>
</feature>
<evidence type="ECO:0000256" key="4">
    <source>
        <dbReference type="SAM" id="MobiDB-lite"/>
    </source>
</evidence>
<dbReference type="Pfam" id="PF13193">
    <property type="entry name" value="AMP-binding_C"/>
    <property type="match status" value="1"/>
</dbReference>
<evidence type="ECO:0000256" key="2">
    <source>
        <dbReference type="ARBA" id="ARBA00022450"/>
    </source>
</evidence>